<proteinExistence type="predicted"/>
<sequence length="172" mass="17660">MNPLARAAALPAVLLPLALAACAGDRDAGYPSLARRAVETRGFEEPATPPPAPMQADPALDRMIATQTAQLQTVRAGFDRDAAKAERAAAAARGAPVGSEAWLDAQTALAQLDDWRAQATAIASAAEVQGADRAATLAPDYPALTGLQRDAAAEAARQDALIRRLSASLPAA</sequence>
<feature type="chain" id="PRO_5031456452" description="DUF4398 domain-containing protein" evidence="1">
    <location>
        <begin position="24"/>
        <end position="172"/>
    </location>
</feature>
<organism evidence="2 3">
    <name type="scientific">Sphingomonas abaci</name>
    <dbReference type="NCBI Taxonomy" id="237611"/>
    <lineage>
        <taxon>Bacteria</taxon>
        <taxon>Pseudomonadati</taxon>
        <taxon>Pseudomonadota</taxon>
        <taxon>Alphaproteobacteria</taxon>
        <taxon>Sphingomonadales</taxon>
        <taxon>Sphingomonadaceae</taxon>
        <taxon>Sphingomonas</taxon>
    </lineage>
</organism>
<dbReference type="PROSITE" id="PS51257">
    <property type="entry name" value="PROKAR_LIPOPROTEIN"/>
    <property type="match status" value="1"/>
</dbReference>
<dbReference type="Proteomes" id="UP000574769">
    <property type="component" value="Unassembled WGS sequence"/>
</dbReference>
<dbReference type="EMBL" id="JACHNY010000002">
    <property type="protein sequence ID" value="MBB4617017.1"/>
    <property type="molecule type" value="Genomic_DNA"/>
</dbReference>
<reference evidence="2 3" key="1">
    <citation type="submission" date="2020-08" db="EMBL/GenBank/DDBJ databases">
        <title>Genomic Encyclopedia of Type Strains, Phase IV (KMG-IV): sequencing the most valuable type-strain genomes for metagenomic binning, comparative biology and taxonomic classification.</title>
        <authorList>
            <person name="Goeker M."/>
        </authorList>
    </citation>
    <scope>NUCLEOTIDE SEQUENCE [LARGE SCALE GENOMIC DNA]</scope>
    <source>
        <strain evidence="2 3">DSM 15867</strain>
    </source>
</reference>
<evidence type="ECO:0008006" key="4">
    <source>
        <dbReference type="Google" id="ProtNLM"/>
    </source>
</evidence>
<gene>
    <name evidence="2" type="ORF">GGQ96_001137</name>
</gene>
<evidence type="ECO:0000256" key="1">
    <source>
        <dbReference type="SAM" id="SignalP"/>
    </source>
</evidence>
<feature type="signal peptide" evidence="1">
    <location>
        <begin position="1"/>
        <end position="23"/>
    </location>
</feature>
<protein>
    <recommendedName>
        <fullName evidence="4">DUF4398 domain-containing protein</fullName>
    </recommendedName>
</protein>
<evidence type="ECO:0000313" key="3">
    <source>
        <dbReference type="Proteomes" id="UP000574769"/>
    </source>
</evidence>
<dbReference type="RefSeq" id="WP_184112503.1">
    <property type="nucleotide sequence ID" value="NZ_JACHNY010000002.1"/>
</dbReference>
<comment type="caution">
    <text evidence="2">The sequence shown here is derived from an EMBL/GenBank/DDBJ whole genome shotgun (WGS) entry which is preliminary data.</text>
</comment>
<name>A0A7W7AHC5_9SPHN</name>
<dbReference type="AlphaFoldDB" id="A0A7W7AHC5"/>
<keyword evidence="1" id="KW-0732">Signal</keyword>
<evidence type="ECO:0000313" key="2">
    <source>
        <dbReference type="EMBL" id="MBB4617017.1"/>
    </source>
</evidence>
<keyword evidence="3" id="KW-1185">Reference proteome</keyword>
<accession>A0A7W7AHC5</accession>